<dbReference type="InterPro" id="IPR036812">
    <property type="entry name" value="NAD(P)_OxRdtase_dom_sf"/>
</dbReference>
<gene>
    <name evidence="3" type="ORF">GA0070564_102115</name>
</gene>
<dbReference type="EMBL" id="FMCX01000002">
    <property type="protein sequence ID" value="SCE93042.1"/>
    <property type="molecule type" value="Genomic_DNA"/>
</dbReference>
<dbReference type="OrthoDB" id="9804790at2"/>
<organism evidence="3 4">
    <name type="scientific">Micromonospora mirobrigensis</name>
    <dbReference type="NCBI Taxonomy" id="262898"/>
    <lineage>
        <taxon>Bacteria</taxon>
        <taxon>Bacillati</taxon>
        <taxon>Actinomycetota</taxon>
        <taxon>Actinomycetes</taxon>
        <taxon>Micromonosporales</taxon>
        <taxon>Micromonosporaceae</taxon>
        <taxon>Micromonospora</taxon>
    </lineage>
</organism>
<evidence type="ECO:0000313" key="3">
    <source>
        <dbReference type="EMBL" id="SCE93042.1"/>
    </source>
</evidence>
<dbReference type="STRING" id="262898.GA0070564_102115"/>
<proteinExistence type="predicted"/>
<keyword evidence="4" id="KW-1185">Reference proteome</keyword>
<dbReference type="AlphaFoldDB" id="A0A1C4WA41"/>
<dbReference type="Pfam" id="PF00248">
    <property type="entry name" value="Aldo_ket_red"/>
    <property type="match status" value="1"/>
</dbReference>
<dbReference type="Gene3D" id="3.20.20.100">
    <property type="entry name" value="NADP-dependent oxidoreductase domain"/>
    <property type="match status" value="1"/>
</dbReference>
<sequence>MTPTLTGEAIRLPGIARDEIFVETRVWVTDHGYDATLHAFDRSARKLGVEQIDLLIPHQAVPTVFDRTIASCRAPENLLAETDVVPAVNQTHPSPHLPGDPPGVAAP</sequence>
<protein>
    <submittedName>
        <fullName evidence="3">Aldo/keto reductase family protein</fullName>
    </submittedName>
</protein>
<name>A0A1C4WA41_9ACTN</name>
<dbReference type="InterPro" id="IPR023210">
    <property type="entry name" value="NADP_OxRdtase_dom"/>
</dbReference>
<dbReference type="RefSeq" id="WP_091604999.1">
    <property type="nucleotide sequence ID" value="NZ_FMCX01000002.1"/>
</dbReference>
<reference evidence="4" key="1">
    <citation type="submission" date="2016-06" db="EMBL/GenBank/DDBJ databases">
        <authorList>
            <person name="Varghese N."/>
            <person name="Submissions Spin"/>
        </authorList>
    </citation>
    <scope>NUCLEOTIDE SEQUENCE [LARGE SCALE GENOMIC DNA]</scope>
    <source>
        <strain evidence="4">DSM 44830</strain>
    </source>
</reference>
<dbReference type="Proteomes" id="UP000199504">
    <property type="component" value="Unassembled WGS sequence"/>
</dbReference>
<feature type="domain" description="NADP-dependent oxidoreductase" evidence="2">
    <location>
        <begin position="6"/>
        <end position="64"/>
    </location>
</feature>
<evidence type="ECO:0000313" key="4">
    <source>
        <dbReference type="Proteomes" id="UP000199504"/>
    </source>
</evidence>
<evidence type="ECO:0000259" key="2">
    <source>
        <dbReference type="Pfam" id="PF00248"/>
    </source>
</evidence>
<evidence type="ECO:0000256" key="1">
    <source>
        <dbReference type="SAM" id="MobiDB-lite"/>
    </source>
</evidence>
<accession>A0A1C4WA41</accession>
<dbReference type="SUPFAM" id="SSF51430">
    <property type="entry name" value="NAD(P)-linked oxidoreductase"/>
    <property type="match status" value="1"/>
</dbReference>
<feature type="region of interest" description="Disordered" evidence="1">
    <location>
        <begin position="83"/>
        <end position="107"/>
    </location>
</feature>